<feature type="compositionally biased region" description="Acidic residues" evidence="5">
    <location>
        <begin position="260"/>
        <end position="302"/>
    </location>
</feature>
<comment type="caution">
    <text evidence="6">The sequence shown here is derived from an EMBL/GenBank/DDBJ whole genome shotgun (WGS) entry which is preliminary data.</text>
</comment>
<name>A0A1Y1JJ16_PLAGO</name>
<feature type="region of interest" description="Disordered" evidence="5">
    <location>
        <begin position="165"/>
        <end position="195"/>
    </location>
</feature>
<gene>
    <name evidence="6" type="ORF">PGO_122270</name>
</gene>
<evidence type="ECO:0000256" key="5">
    <source>
        <dbReference type="SAM" id="MobiDB-lite"/>
    </source>
</evidence>
<comment type="subcellular location">
    <subcellularLocation>
        <location evidence="2">Cytoplasm</location>
    </subcellularLocation>
    <subcellularLocation>
        <location evidence="1">Nucleus</location>
    </subcellularLocation>
</comment>
<dbReference type="PANTHER" id="PTHR21399:SF0">
    <property type="entry name" value="METHYLOSOME SUBUNIT PICLN"/>
    <property type="match status" value="1"/>
</dbReference>
<dbReference type="OMA" id="KLYIMEK"/>
<keyword evidence="7" id="KW-1185">Reference proteome</keyword>
<dbReference type="AlphaFoldDB" id="A0A1Y1JJ16"/>
<dbReference type="EMBL" id="BDQF01000013">
    <property type="protein sequence ID" value="GAW82230.1"/>
    <property type="molecule type" value="Genomic_DNA"/>
</dbReference>
<evidence type="ECO:0000313" key="7">
    <source>
        <dbReference type="Proteomes" id="UP000195521"/>
    </source>
</evidence>
<dbReference type="InterPro" id="IPR039924">
    <property type="entry name" value="ICln/Lot5/Saf5"/>
</dbReference>
<dbReference type="PANTHER" id="PTHR21399">
    <property type="entry name" value="CHLORIDE CONDUCTANCE REGULATORY PROTEIN ICLN"/>
    <property type="match status" value="1"/>
</dbReference>
<evidence type="ECO:0000256" key="2">
    <source>
        <dbReference type="ARBA" id="ARBA00004496"/>
    </source>
</evidence>
<dbReference type="Proteomes" id="UP000195521">
    <property type="component" value="Unassembled WGS sequence"/>
</dbReference>
<accession>A0A1Y1JJ16</accession>
<sequence length="302" mass="34502">MPIGFNCLTEEGQQALEDGKGGSVIHKDNEIEFIYNKLNLGMGKLYILEKKLIWVSNESEQEKEKKKKKITDFKEITTNPSYLKHYEKHHNFYMHLLNNVSNISVDSSDIALHAITSDKKICSNSCVYIQLNSDITGEGENEMNSIGDEREVGMVQEEESKYSVMNNGIGEDPCKGVNNTRDENSSKSSPEKLGKRLLTKLVKKRNFVKKNNQNVDNESDHELNGEDMSYEEIITPEIILISKNHSNNEIIFRQLSNMENSEDEEDDDSDGVEGEEEEEEEEEGEEEEEEEEEGEEKEGEMG</sequence>
<evidence type="ECO:0000256" key="3">
    <source>
        <dbReference type="ARBA" id="ARBA00022490"/>
    </source>
</evidence>
<dbReference type="OrthoDB" id="19714at2759"/>
<dbReference type="GO" id="GO:0000387">
    <property type="term" value="P:spliceosomal snRNP assembly"/>
    <property type="evidence" value="ECO:0007669"/>
    <property type="project" value="TreeGrafter"/>
</dbReference>
<keyword evidence="4" id="KW-0539">Nucleus</keyword>
<dbReference type="InterPro" id="IPR011993">
    <property type="entry name" value="PH-like_dom_sf"/>
</dbReference>
<dbReference type="Pfam" id="PF03517">
    <property type="entry name" value="Voldacs"/>
    <property type="match status" value="1"/>
</dbReference>
<protein>
    <submittedName>
        <fullName evidence="6">Uncharacterized protein</fullName>
    </submittedName>
</protein>
<evidence type="ECO:0000256" key="1">
    <source>
        <dbReference type="ARBA" id="ARBA00004123"/>
    </source>
</evidence>
<dbReference type="GO" id="GO:0005681">
    <property type="term" value="C:spliceosomal complex"/>
    <property type="evidence" value="ECO:0007669"/>
    <property type="project" value="TreeGrafter"/>
</dbReference>
<keyword evidence="3" id="KW-0963">Cytoplasm</keyword>
<feature type="compositionally biased region" description="Basic and acidic residues" evidence="5">
    <location>
        <begin position="180"/>
        <end position="194"/>
    </location>
</feature>
<reference evidence="7" key="1">
    <citation type="submission" date="2017-04" db="EMBL/GenBank/DDBJ databases">
        <title>Plasmodium gonderi genome.</title>
        <authorList>
            <person name="Arisue N."/>
            <person name="Honma H."/>
            <person name="Kawai S."/>
            <person name="Tougan T."/>
            <person name="Tanabe K."/>
            <person name="Horii T."/>
        </authorList>
    </citation>
    <scope>NUCLEOTIDE SEQUENCE [LARGE SCALE GENOMIC DNA]</scope>
    <source>
        <strain evidence="7">ATCC 30045</strain>
    </source>
</reference>
<dbReference type="RefSeq" id="XP_028544819.1">
    <property type="nucleotide sequence ID" value="XM_028689018.1"/>
</dbReference>
<evidence type="ECO:0000256" key="4">
    <source>
        <dbReference type="ARBA" id="ARBA00023242"/>
    </source>
</evidence>
<dbReference type="GO" id="GO:0034715">
    <property type="term" value="C:pICln-Sm protein complex"/>
    <property type="evidence" value="ECO:0007669"/>
    <property type="project" value="TreeGrafter"/>
</dbReference>
<dbReference type="Gene3D" id="2.30.29.30">
    <property type="entry name" value="Pleckstrin-homology domain (PH domain)/Phosphotyrosine-binding domain (PTB)"/>
    <property type="match status" value="1"/>
</dbReference>
<dbReference type="GO" id="GO:0005829">
    <property type="term" value="C:cytosol"/>
    <property type="evidence" value="ECO:0007669"/>
    <property type="project" value="TreeGrafter"/>
</dbReference>
<dbReference type="GO" id="GO:0045292">
    <property type="term" value="P:mRNA cis splicing, via spliceosome"/>
    <property type="evidence" value="ECO:0007669"/>
    <property type="project" value="TreeGrafter"/>
</dbReference>
<feature type="region of interest" description="Disordered" evidence="5">
    <location>
        <begin position="254"/>
        <end position="302"/>
    </location>
</feature>
<organism evidence="6 7">
    <name type="scientific">Plasmodium gonderi</name>
    <dbReference type="NCBI Taxonomy" id="77519"/>
    <lineage>
        <taxon>Eukaryota</taxon>
        <taxon>Sar</taxon>
        <taxon>Alveolata</taxon>
        <taxon>Apicomplexa</taxon>
        <taxon>Aconoidasida</taxon>
        <taxon>Haemosporida</taxon>
        <taxon>Plasmodiidae</taxon>
        <taxon>Plasmodium</taxon>
        <taxon>Plasmodium (Plasmodium)</taxon>
    </lineage>
</organism>
<proteinExistence type="predicted"/>
<dbReference type="GeneID" id="39748967"/>
<evidence type="ECO:0000313" key="6">
    <source>
        <dbReference type="EMBL" id="GAW82230.1"/>
    </source>
</evidence>